<evidence type="ECO:0000256" key="6">
    <source>
        <dbReference type="SAM" id="MobiDB-lite"/>
    </source>
</evidence>
<comment type="subcellular location">
    <subcellularLocation>
        <location evidence="1">Nucleus</location>
    </subcellularLocation>
</comment>
<evidence type="ECO:0000256" key="3">
    <source>
        <dbReference type="ARBA" id="ARBA00022763"/>
    </source>
</evidence>
<dbReference type="Gene3D" id="3.30.230.10">
    <property type="match status" value="1"/>
</dbReference>
<keyword evidence="5" id="KW-0539">Nucleus</keyword>
<dbReference type="Pfam" id="PF01119">
    <property type="entry name" value="DNA_mis_repair"/>
    <property type="match status" value="1"/>
</dbReference>
<dbReference type="PANTHER" id="PTHR10073:SF12">
    <property type="entry name" value="DNA MISMATCH REPAIR PROTEIN MLH1"/>
    <property type="match status" value="1"/>
</dbReference>
<dbReference type="GO" id="GO:0005524">
    <property type="term" value="F:ATP binding"/>
    <property type="evidence" value="ECO:0007669"/>
    <property type="project" value="InterPro"/>
</dbReference>
<accession>A0A2H9TMP7</accession>
<proteinExistence type="inferred from homology"/>
<dbReference type="SUPFAM" id="SSF54211">
    <property type="entry name" value="Ribosomal protein S5 domain 2-like"/>
    <property type="match status" value="1"/>
</dbReference>
<dbReference type="GO" id="GO:0032389">
    <property type="term" value="C:MutLalpha complex"/>
    <property type="evidence" value="ECO:0007669"/>
    <property type="project" value="TreeGrafter"/>
</dbReference>
<comment type="similarity">
    <text evidence="2">Belongs to the DNA mismatch repair MutL/HexB family.</text>
</comment>
<keyword evidence="9" id="KW-1185">Reference proteome</keyword>
<keyword evidence="4" id="KW-0234">DNA repair</keyword>
<dbReference type="InterPro" id="IPR032189">
    <property type="entry name" value="Mlh1_C"/>
</dbReference>
<dbReference type="SMART" id="SM01340">
    <property type="entry name" value="DNA_mis_repair"/>
    <property type="match status" value="1"/>
</dbReference>
<evidence type="ECO:0000256" key="2">
    <source>
        <dbReference type="ARBA" id="ARBA00006082"/>
    </source>
</evidence>
<dbReference type="PROSITE" id="PS00058">
    <property type="entry name" value="DNA_MISMATCH_REPAIR_1"/>
    <property type="match status" value="1"/>
</dbReference>
<evidence type="ECO:0000313" key="8">
    <source>
        <dbReference type="EMBL" id="PJF18989.1"/>
    </source>
</evidence>
<dbReference type="AlphaFoldDB" id="A0A2H9TMP7"/>
<gene>
    <name evidence="8" type="ORF">PSACC_01198</name>
</gene>
<dbReference type="Gene3D" id="3.30.565.10">
    <property type="entry name" value="Histidine kinase-like ATPase, C-terminal domain"/>
    <property type="match status" value="1"/>
</dbReference>
<dbReference type="InterPro" id="IPR020568">
    <property type="entry name" value="Ribosomal_Su5_D2-typ_SF"/>
</dbReference>
<reference evidence="8 9" key="1">
    <citation type="submission" date="2016-10" db="EMBL/GenBank/DDBJ databases">
        <title>The genome of Paramicrosporidium saccamoebae is the missing link in understanding Cryptomycota and Microsporidia evolution.</title>
        <authorList>
            <person name="Quandt C.A."/>
            <person name="Beaudet D."/>
            <person name="Corsaro D."/>
            <person name="Michel R."/>
            <person name="Corradi N."/>
            <person name="James T."/>
        </authorList>
    </citation>
    <scope>NUCLEOTIDE SEQUENCE [LARGE SCALE GENOMIC DNA]</scope>
    <source>
        <strain evidence="8 9">KSL3</strain>
    </source>
</reference>
<feature type="compositionally biased region" description="Polar residues" evidence="6">
    <location>
        <begin position="395"/>
        <end position="404"/>
    </location>
</feature>
<feature type="region of interest" description="Disordered" evidence="6">
    <location>
        <begin position="395"/>
        <end position="431"/>
    </location>
</feature>
<dbReference type="InterPro" id="IPR002099">
    <property type="entry name" value="MutL/Mlh/PMS"/>
</dbReference>
<name>A0A2H9TMP7_9FUNG</name>
<feature type="compositionally biased region" description="Basic and acidic residues" evidence="6">
    <location>
        <begin position="411"/>
        <end position="422"/>
    </location>
</feature>
<dbReference type="Pfam" id="PF16413">
    <property type="entry name" value="Mlh1_C"/>
    <property type="match status" value="1"/>
</dbReference>
<dbReference type="InterPro" id="IPR036890">
    <property type="entry name" value="HATPase_C_sf"/>
</dbReference>
<dbReference type="GO" id="GO:0140664">
    <property type="term" value="F:ATP-dependent DNA damage sensor activity"/>
    <property type="evidence" value="ECO:0007669"/>
    <property type="project" value="InterPro"/>
</dbReference>
<feature type="domain" description="DNA mismatch repair protein S5" evidence="7">
    <location>
        <begin position="162"/>
        <end position="285"/>
    </location>
</feature>
<evidence type="ECO:0000256" key="5">
    <source>
        <dbReference type="ARBA" id="ARBA00023242"/>
    </source>
</evidence>
<comment type="caution">
    <text evidence="8">The sequence shown here is derived from an EMBL/GenBank/DDBJ whole genome shotgun (WGS) entry which is preliminary data.</text>
</comment>
<keyword evidence="3" id="KW-0227">DNA damage</keyword>
<dbReference type="GO" id="GO:0016887">
    <property type="term" value="F:ATP hydrolysis activity"/>
    <property type="evidence" value="ECO:0007669"/>
    <property type="project" value="InterPro"/>
</dbReference>
<dbReference type="InterPro" id="IPR014762">
    <property type="entry name" value="DNA_mismatch_repair_CS"/>
</dbReference>
<dbReference type="STRING" id="1246581.A0A2H9TMP7"/>
<dbReference type="GO" id="GO:0030983">
    <property type="term" value="F:mismatched DNA binding"/>
    <property type="evidence" value="ECO:0007669"/>
    <property type="project" value="InterPro"/>
</dbReference>
<dbReference type="SUPFAM" id="SSF55874">
    <property type="entry name" value="ATPase domain of HSP90 chaperone/DNA topoisomerase II/histidine kinase"/>
    <property type="match status" value="1"/>
</dbReference>
<dbReference type="PANTHER" id="PTHR10073">
    <property type="entry name" value="DNA MISMATCH REPAIR PROTEIN MLH, PMS, MUTL"/>
    <property type="match status" value="1"/>
</dbReference>
<dbReference type="InterPro" id="IPR013507">
    <property type="entry name" value="DNA_mismatch_S5_2-like"/>
</dbReference>
<protein>
    <submittedName>
        <fullName evidence="8">Mlh1/mutl/pms2 mismatch repair during mitosis and meiosis</fullName>
    </submittedName>
</protein>
<evidence type="ECO:0000256" key="4">
    <source>
        <dbReference type="ARBA" id="ARBA00023204"/>
    </source>
</evidence>
<dbReference type="InterPro" id="IPR038973">
    <property type="entry name" value="MutL/Mlh/Pms-like"/>
</dbReference>
<dbReference type="OrthoDB" id="10263226at2759"/>
<dbReference type="EMBL" id="MTSL01000090">
    <property type="protein sequence ID" value="PJF18989.1"/>
    <property type="molecule type" value="Genomic_DNA"/>
</dbReference>
<sequence>MRIKRLDDAVVHRIAAGEKEDLPLLCERYATSKLCCLDDLRKLTTFGFRGEALASLSHIARLSVVTRTAGSAVGYKASYIDGRLVGEATPTAANPGTTITVLDLFYNNAVRVTGKAEEYSRIMEVVQRYAINKAGECAVSLRRSGGKADFVTRQGQDQISVIRTIFGEKVSSALLSLEGSNGNSGNNGDNMVTGLVSNAYHQQKSLVFILFINGRLVDSPRLKKAISNLYSEVLLKQTNPLVYLHLKLAPEILDVNVHPTKKEVIFLNEDQVIDTVVAVIRSRISDAGIVGMHVPTLKIPETVPQVVLETVRDVAPTRSVLPIRSVAPSRSVITMLNASPQQYTASTRNSSLPFQRIHTDPKNRTLDYFIHKRARVDEERVFNQPPTNMSLHLSSENPFFTESSKPALPVSEREHEHERDNGNENGNLRPREHVNLRLHEGLRLESNRGCSPQITEILQRHSFVGLLDRRRCFIQFETSLLLMDVPRLLTEWIFLSIVFTDTAVESIPRGLSIDSCLDEFFATEPATIEATLVDRAVLKSEIIDYIEAKAAVLGHLIDIVDGTVTAVYDPFRLRGQHFEARLGGFIFRSIIDVDWDSGDHVKSVYRLYAEFLVSLIWDTEDIRPHIEHSILPAMKRLPSESDGFPSVCASNGSLLQVATVHDLYKIFERC</sequence>
<dbReference type="Proteomes" id="UP000240830">
    <property type="component" value="Unassembled WGS sequence"/>
</dbReference>
<dbReference type="GO" id="GO:0006298">
    <property type="term" value="P:mismatch repair"/>
    <property type="evidence" value="ECO:0007669"/>
    <property type="project" value="InterPro"/>
</dbReference>
<dbReference type="NCBIfam" id="TIGR00585">
    <property type="entry name" value="mutl"/>
    <property type="match status" value="1"/>
</dbReference>
<evidence type="ECO:0000313" key="9">
    <source>
        <dbReference type="Proteomes" id="UP000240830"/>
    </source>
</evidence>
<organism evidence="8 9">
    <name type="scientific">Paramicrosporidium saccamoebae</name>
    <dbReference type="NCBI Taxonomy" id="1246581"/>
    <lineage>
        <taxon>Eukaryota</taxon>
        <taxon>Fungi</taxon>
        <taxon>Fungi incertae sedis</taxon>
        <taxon>Cryptomycota</taxon>
        <taxon>Cryptomycota incertae sedis</taxon>
        <taxon>Paramicrosporidium</taxon>
    </lineage>
</organism>
<dbReference type="InterPro" id="IPR014721">
    <property type="entry name" value="Ribsml_uS5_D2-typ_fold_subgr"/>
</dbReference>
<evidence type="ECO:0000256" key="1">
    <source>
        <dbReference type="ARBA" id="ARBA00004123"/>
    </source>
</evidence>
<evidence type="ECO:0000259" key="7">
    <source>
        <dbReference type="SMART" id="SM01340"/>
    </source>
</evidence>